<evidence type="ECO:0000256" key="2">
    <source>
        <dbReference type="ARBA" id="ARBA00023315"/>
    </source>
</evidence>
<dbReference type="PROSITE" id="PS51186">
    <property type="entry name" value="GNAT"/>
    <property type="match status" value="1"/>
</dbReference>
<protein>
    <submittedName>
        <fullName evidence="4">GNAT family N-acetyltransferase</fullName>
    </submittedName>
</protein>
<dbReference type="EMBL" id="JBDJNQ010000008">
    <property type="protein sequence ID" value="MEN5378927.1"/>
    <property type="molecule type" value="Genomic_DNA"/>
</dbReference>
<gene>
    <name evidence="4" type="ORF">ABE541_16820</name>
</gene>
<reference evidence="4 5" key="1">
    <citation type="submission" date="2024-04" db="EMBL/GenBank/DDBJ databases">
        <title>WGS of bacteria from Torrens River.</title>
        <authorList>
            <person name="Wyrsch E.R."/>
            <person name="Drigo B."/>
        </authorList>
    </citation>
    <scope>NUCLEOTIDE SEQUENCE [LARGE SCALE GENOMIC DNA]</scope>
    <source>
        <strain evidence="4 5">TWI391</strain>
    </source>
</reference>
<organism evidence="4 5">
    <name type="scientific">Sphingobacterium kitahiroshimense</name>
    <dbReference type="NCBI Taxonomy" id="470446"/>
    <lineage>
        <taxon>Bacteria</taxon>
        <taxon>Pseudomonadati</taxon>
        <taxon>Bacteroidota</taxon>
        <taxon>Sphingobacteriia</taxon>
        <taxon>Sphingobacteriales</taxon>
        <taxon>Sphingobacteriaceae</taxon>
        <taxon>Sphingobacterium</taxon>
    </lineage>
</organism>
<dbReference type="Gene3D" id="3.40.630.30">
    <property type="match status" value="1"/>
</dbReference>
<dbReference type="PANTHER" id="PTHR43420:SF44">
    <property type="entry name" value="ACETYLTRANSFERASE YPEA"/>
    <property type="match status" value="1"/>
</dbReference>
<evidence type="ECO:0000313" key="5">
    <source>
        <dbReference type="Proteomes" id="UP001409291"/>
    </source>
</evidence>
<dbReference type="InterPro" id="IPR016181">
    <property type="entry name" value="Acyl_CoA_acyltransferase"/>
</dbReference>
<keyword evidence="1" id="KW-0808">Transferase</keyword>
<name>A0ABV0BWS0_9SPHI</name>
<dbReference type="RefSeq" id="WP_346581790.1">
    <property type="nucleotide sequence ID" value="NZ_JBDJNQ010000008.1"/>
</dbReference>
<evidence type="ECO:0000313" key="4">
    <source>
        <dbReference type="EMBL" id="MEN5378927.1"/>
    </source>
</evidence>
<accession>A0ABV0BWS0</accession>
<comment type="caution">
    <text evidence="4">The sequence shown here is derived from an EMBL/GenBank/DDBJ whole genome shotgun (WGS) entry which is preliminary data.</text>
</comment>
<dbReference type="CDD" id="cd04301">
    <property type="entry name" value="NAT_SF"/>
    <property type="match status" value="1"/>
</dbReference>
<keyword evidence="5" id="KW-1185">Reference proteome</keyword>
<dbReference type="SUPFAM" id="SSF55729">
    <property type="entry name" value="Acyl-CoA N-acyltransferases (Nat)"/>
    <property type="match status" value="1"/>
</dbReference>
<evidence type="ECO:0000256" key="1">
    <source>
        <dbReference type="ARBA" id="ARBA00022679"/>
    </source>
</evidence>
<keyword evidence="2" id="KW-0012">Acyltransferase</keyword>
<dbReference type="PANTHER" id="PTHR43420">
    <property type="entry name" value="ACETYLTRANSFERASE"/>
    <property type="match status" value="1"/>
</dbReference>
<sequence length="143" mass="16146">MEIKTISTANDISVCKDIILAFRTNLKEEGYEQAITHMIKNESLHIDYVYDTEHRKAAAFVGYRYMCMLRTGPIIYIDDLYTDPAYRGKGCGAALLAHVKRKGIEKGMKAVHLDSGFPLHPAHRLYLKSGFDLACHHFALTLA</sequence>
<evidence type="ECO:0000259" key="3">
    <source>
        <dbReference type="PROSITE" id="PS51186"/>
    </source>
</evidence>
<dbReference type="Pfam" id="PF00583">
    <property type="entry name" value="Acetyltransf_1"/>
    <property type="match status" value="1"/>
</dbReference>
<dbReference type="Proteomes" id="UP001409291">
    <property type="component" value="Unassembled WGS sequence"/>
</dbReference>
<dbReference type="InterPro" id="IPR050680">
    <property type="entry name" value="YpeA/RimI_acetyltransf"/>
</dbReference>
<proteinExistence type="predicted"/>
<feature type="domain" description="N-acetyltransferase" evidence="3">
    <location>
        <begin position="1"/>
        <end position="143"/>
    </location>
</feature>
<dbReference type="InterPro" id="IPR000182">
    <property type="entry name" value="GNAT_dom"/>
</dbReference>